<evidence type="ECO:0000313" key="2">
    <source>
        <dbReference type="EMBL" id="KAJ6778319.1"/>
    </source>
</evidence>
<reference evidence="2" key="1">
    <citation type="submission" date="2022-11" db="EMBL/GenBank/DDBJ databases">
        <authorList>
            <person name="Hyden B.L."/>
            <person name="Feng K."/>
            <person name="Yates T."/>
            <person name="Jawdy S."/>
            <person name="Smart L.B."/>
            <person name="Muchero W."/>
        </authorList>
    </citation>
    <scope>NUCLEOTIDE SEQUENCE</scope>
    <source>
        <tissue evidence="2">Shoot tip</tissue>
    </source>
</reference>
<protein>
    <submittedName>
        <fullName evidence="2">Uncharacterized protein</fullName>
    </submittedName>
</protein>
<dbReference type="EMBL" id="JAPFFM010000001">
    <property type="protein sequence ID" value="KAJ6778319.1"/>
    <property type="molecule type" value="Genomic_DNA"/>
</dbReference>
<dbReference type="InterPro" id="IPR056715">
    <property type="entry name" value="DUF7813"/>
</dbReference>
<dbReference type="AlphaFoldDB" id="A0A9Q1ANW4"/>
<feature type="region of interest" description="Disordered" evidence="1">
    <location>
        <begin position="31"/>
        <end position="58"/>
    </location>
</feature>
<comment type="caution">
    <text evidence="2">The sequence shown here is derived from an EMBL/GenBank/DDBJ whole genome shotgun (WGS) entry which is preliminary data.</text>
</comment>
<accession>A0A9Q1ANW4</accession>
<feature type="compositionally biased region" description="Basic and acidic residues" evidence="1">
    <location>
        <begin position="46"/>
        <end position="58"/>
    </location>
</feature>
<dbReference type="Pfam" id="PF25105">
    <property type="entry name" value="DUF7813"/>
    <property type="match status" value="1"/>
</dbReference>
<sequence length="98" mass="11173">MMISSLLMTNLTPLWSQSPFPMAFKAAEENHSYVDNANNDEDEDSERSREDFNSKESGEEKIVDLQFLVKGLELGRRDAAALFFLVEVDAVFDYVTMD</sequence>
<reference evidence="2" key="2">
    <citation type="journal article" date="2023" name="Int. J. Mol. Sci.">
        <title>De Novo Assembly and Annotation of 11 Diverse Shrub Willow (Salix) Genomes Reveals Novel Gene Organization in Sex-Linked Regions.</title>
        <authorList>
            <person name="Hyden B."/>
            <person name="Feng K."/>
            <person name="Yates T.B."/>
            <person name="Jawdy S."/>
            <person name="Cereghino C."/>
            <person name="Smart L.B."/>
            <person name="Muchero W."/>
        </authorList>
    </citation>
    <scope>NUCLEOTIDE SEQUENCE</scope>
    <source>
        <tissue evidence="2">Shoot tip</tissue>
    </source>
</reference>
<organism evidence="2 3">
    <name type="scientific">Salix koriyanagi</name>
    <dbReference type="NCBI Taxonomy" id="2511006"/>
    <lineage>
        <taxon>Eukaryota</taxon>
        <taxon>Viridiplantae</taxon>
        <taxon>Streptophyta</taxon>
        <taxon>Embryophyta</taxon>
        <taxon>Tracheophyta</taxon>
        <taxon>Spermatophyta</taxon>
        <taxon>Magnoliopsida</taxon>
        <taxon>eudicotyledons</taxon>
        <taxon>Gunneridae</taxon>
        <taxon>Pentapetalae</taxon>
        <taxon>rosids</taxon>
        <taxon>fabids</taxon>
        <taxon>Malpighiales</taxon>
        <taxon>Salicaceae</taxon>
        <taxon>Saliceae</taxon>
        <taxon>Salix</taxon>
    </lineage>
</organism>
<dbReference type="Proteomes" id="UP001151752">
    <property type="component" value="Chromosome 16"/>
</dbReference>
<proteinExistence type="predicted"/>
<name>A0A9Q1ANW4_9ROSI</name>
<gene>
    <name evidence="2" type="ORF">OIU74_002167</name>
</gene>
<evidence type="ECO:0000256" key="1">
    <source>
        <dbReference type="SAM" id="MobiDB-lite"/>
    </source>
</evidence>
<keyword evidence="3" id="KW-1185">Reference proteome</keyword>
<evidence type="ECO:0000313" key="3">
    <source>
        <dbReference type="Proteomes" id="UP001151752"/>
    </source>
</evidence>